<organism evidence="1">
    <name type="scientific">marine sediment metagenome</name>
    <dbReference type="NCBI Taxonomy" id="412755"/>
    <lineage>
        <taxon>unclassified sequences</taxon>
        <taxon>metagenomes</taxon>
        <taxon>ecological metagenomes</taxon>
    </lineage>
</organism>
<dbReference type="EMBL" id="BARU01019286">
    <property type="protein sequence ID" value="GAH50909.1"/>
    <property type="molecule type" value="Genomic_DNA"/>
</dbReference>
<proteinExistence type="predicted"/>
<comment type="caution">
    <text evidence="1">The sequence shown here is derived from an EMBL/GenBank/DDBJ whole genome shotgun (WGS) entry which is preliminary data.</text>
</comment>
<reference evidence="1" key="1">
    <citation type="journal article" date="2014" name="Front. Microbiol.">
        <title>High frequency of phylogenetically diverse reductive dehalogenase-homologous genes in deep subseafloor sedimentary metagenomes.</title>
        <authorList>
            <person name="Kawai M."/>
            <person name="Futagami T."/>
            <person name="Toyoda A."/>
            <person name="Takaki Y."/>
            <person name="Nishi S."/>
            <person name="Hori S."/>
            <person name="Arai W."/>
            <person name="Tsubouchi T."/>
            <person name="Morono Y."/>
            <person name="Uchiyama I."/>
            <person name="Ito T."/>
            <person name="Fujiyama A."/>
            <person name="Inagaki F."/>
            <person name="Takami H."/>
        </authorList>
    </citation>
    <scope>NUCLEOTIDE SEQUENCE</scope>
    <source>
        <strain evidence="1">Expedition CK06-06</strain>
    </source>
</reference>
<protein>
    <submittedName>
        <fullName evidence="1">Uncharacterized protein</fullName>
    </submittedName>
</protein>
<accession>X1HAP2</accession>
<evidence type="ECO:0000313" key="1">
    <source>
        <dbReference type="EMBL" id="GAH50909.1"/>
    </source>
</evidence>
<dbReference type="AlphaFoldDB" id="X1HAP2"/>
<name>X1HAP2_9ZZZZ</name>
<gene>
    <name evidence="1" type="ORF">S03H2_31774</name>
</gene>
<feature type="non-terminal residue" evidence="1">
    <location>
        <position position="1"/>
    </location>
</feature>
<sequence>IILHYYVEVSTAQFIGAIYWGRVLNQLHHPESEKTGIVYQVGLKGKDFHTEGRINTEPC</sequence>